<evidence type="ECO:0000256" key="4">
    <source>
        <dbReference type="ARBA" id="ARBA00022989"/>
    </source>
</evidence>
<evidence type="ECO:0000256" key="6">
    <source>
        <dbReference type="SAM" id="Phobius"/>
    </source>
</evidence>
<feature type="transmembrane region" description="Helical" evidence="6">
    <location>
        <begin position="87"/>
        <end position="104"/>
    </location>
</feature>
<dbReference type="Proteomes" id="UP000001338">
    <property type="component" value="Unassembled WGS sequence"/>
</dbReference>
<dbReference type="GO" id="GO:0016020">
    <property type="term" value="C:membrane"/>
    <property type="evidence" value="ECO:0007669"/>
    <property type="project" value="UniProtKB-SubCell"/>
</dbReference>
<dbReference type="Pfam" id="PF07947">
    <property type="entry name" value="YhhN"/>
    <property type="match status" value="1"/>
</dbReference>
<evidence type="ECO:0000256" key="5">
    <source>
        <dbReference type="ARBA" id="ARBA00023136"/>
    </source>
</evidence>
<keyword evidence="3 6" id="KW-0812">Transmembrane</keyword>
<dbReference type="PANTHER" id="PTHR31885:SF6">
    <property type="entry name" value="GH04784P"/>
    <property type="match status" value="1"/>
</dbReference>
<feature type="transmembrane region" description="Helical" evidence="6">
    <location>
        <begin position="213"/>
        <end position="234"/>
    </location>
</feature>
<feature type="transmembrane region" description="Helical" evidence="6">
    <location>
        <begin position="110"/>
        <end position="129"/>
    </location>
</feature>
<evidence type="ECO:0000256" key="2">
    <source>
        <dbReference type="ARBA" id="ARBA00007375"/>
    </source>
</evidence>
<comment type="subcellular location">
    <subcellularLocation>
        <location evidence="1">Membrane</location>
        <topology evidence="1">Multi-pass membrane protein</topology>
    </subcellularLocation>
</comment>
<feature type="transmembrane region" description="Helical" evidence="6">
    <location>
        <begin position="191"/>
        <end position="207"/>
    </location>
</feature>
<feature type="transmembrane region" description="Helical" evidence="6">
    <location>
        <begin position="33"/>
        <end position="52"/>
    </location>
</feature>
<sequence>MPHIPSLFVRFLDDKSSVSLQNYNPNSHKEAPMIPVLFSIASITHLLVLYFVPNEVVFKLGSKILPILILIFLSFFKGNWRDKAGKFIFAGLIFSLFGDAFLALPGNYFVFGLGSFLMAQILYSIGFSIGNPLNIVRSIPFFAFGIFFYAWIFSGIGVSLYVPVAVYITAICTMGWRAASRECSSLAFRKSLIGALLFILSDSFIAMNKFTTIPIPWIGVWIMSTYYAAQFLIYESMAEN</sequence>
<comment type="caution">
    <text evidence="7">The sequence shown here is derived from an EMBL/GenBank/DDBJ whole genome shotgun (WGS) entry which is preliminary data.</text>
</comment>
<evidence type="ECO:0000313" key="8">
    <source>
        <dbReference type="Proteomes" id="UP000001338"/>
    </source>
</evidence>
<reference evidence="7 8" key="1">
    <citation type="submission" date="2012-10" db="EMBL/GenBank/DDBJ databases">
        <authorList>
            <person name="Harkins D.M."/>
            <person name="Durkin A.S."/>
            <person name="Brinkac L.M."/>
            <person name="Haft D.H."/>
            <person name="Selengut J.D."/>
            <person name="Sanka R."/>
            <person name="DePew J."/>
            <person name="Purushe J."/>
            <person name="Whelen A.C."/>
            <person name="Vinetz J.M."/>
            <person name="Sutton G.G."/>
            <person name="Nierman W.C."/>
            <person name="Fouts D.E."/>
        </authorList>
    </citation>
    <scope>NUCLEOTIDE SEQUENCE [LARGE SCALE GENOMIC DNA]</scope>
    <source>
        <strain evidence="7 8">2006001853</strain>
    </source>
</reference>
<feature type="transmembrane region" description="Helical" evidence="6">
    <location>
        <begin position="64"/>
        <end position="80"/>
    </location>
</feature>
<proteinExistence type="inferred from homology"/>
<comment type="similarity">
    <text evidence="2">Belongs to the TMEM86 family.</text>
</comment>
<organism evidence="7 8">
    <name type="scientific">Leptospira weilii str. 2006001853</name>
    <dbReference type="NCBI Taxonomy" id="1001589"/>
    <lineage>
        <taxon>Bacteria</taxon>
        <taxon>Pseudomonadati</taxon>
        <taxon>Spirochaetota</taxon>
        <taxon>Spirochaetia</taxon>
        <taxon>Leptospirales</taxon>
        <taxon>Leptospiraceae</taxon>
        <taxon>Leptospira</taxon>
    </lineage>
</organism>
<keyword evidence="4 6" id="KW-1133">Transmembrane helix</keyword>
<dbReference type="PANTHER" id="PTHR31885">
    <property type="entry name" value="GH04784P"/>
    <property type="match status" value="1"/>
</dbReference>
<dbReference type="AlphaFoldDB" id="A0A828YVS8"/>
<keyword evidence="5 6" id="KW-0472">Membrane</keyword>
<protein>
    <submittedName>
        <fullName evidence="7">YhhN-like protein</fullName>
    </submittedName>
</protein>
<name>A0A828YVS8_9LEPT</name>
<dbReference type="EMBL" id="AFLV02000082">
    <property type="protein sequence ID" value="EKR62229.1"/>
    <property type="molecule type" value="Genomic_DNA"/>
</dbReference>
<evidence type="ECO:0000256" key="3">
    <source>
        <dbReference type="ARBA" id="ARBA00022692"/>
    </source>
</evidence>
<evidence type="ECO:0000256" key="1">
    <source>
        <dbReference type="ARBA" id="ARBA00004141"/>
    </source>
</evidence>
<gene>
    <name evidence="7" type="ORF">LEP1GSC036_1871</name>
</gene>
<dbReference type="InterPro" id="IPR012506">
    <property type="entry name" value="TMEM86B-like"/>
</dbReference>
<evidence type="ECO:0000313" key="7">
    <source>
        <dbReference type="EMBL" id="EKR62229.1"/>
    </source>
</evidence>
<accession>A0A828YVS8</accession>
<dbReference type="GO" id="GO:0016787">
    <property type="term" value="F:hydrolase activity"/>
    <property type="evidence" value="ECO:0007669"/>
    <property type="project" value="TreeGrafter"/>
</dbReference>